<keyword evidence="1" id="KW-0175">Coiled coil</keyword>
<evidence type="ECO:0000256" key="1">
    <source>
        <dbReference type="SAM" id="Coils"/>
    </source>
</evidence>
<feature type="signal peptide" evidence="2">
    <location>
        <begin position="1"/>
        <end position="25"/>
    </location>
</feature>
<feature type="coiled-coil region" evidence="1">
    <location>
        <begin position="51"/>
        <end position="78"/>
    </location>
</feature>
<protein>
    <submittedName>
        <fullName evidence="3">Uncharacterized protein</fullName>
    </submittedName>
</protein>
<evidence type="ECO:0000256" key="2">
    <source>
        <dbReference type="SAM" id="SignalP"/>
    </source>
</evidence>
<accession>A0A7S0DWR5</accession>
<sequence>MKGLANFSCMVLMTLILSIQILVCTSSTTHKLSRMEIDVSGAEILGEAQQLRMVQNQIKELETVNVQLRRRLHAASSEQKCLSEKLASLGYLASEDDSVSQGHLRLRGGTNAKRAIVCSPEMSTIAHLSRGLALR</sequence>
<keyword evidence="2" id="KW-0732">Signal</keyword>
<organism evidence="3">
    <name type="scientific">Hanusia phi</name>
    <dbReference type="NCBI Taxonomy" id="3032"/>
    <lineage>
        <taxon>Eukaryota</taxon>
        <taxon>Cryptophyceae</taxon>
        <taxon>Pyrenomonadales</taxon>
        <taxon>Geminigeraceae</taxon>
        <taxon>Hanusia</taxon>
    </lineage>
</organism>
<proteinExistence type="predicted"/>
<evidence type="ECO:0000313" key="3">
    <source>
        <dbReference type="EMBL" id="CAD8467648.1"/>
    </source>
</evidence>
<feature type="chain" id="PRO_5030706471" evidence="2">
    <location>
        <begin position="26"/>
        <end position="135"/>
    </location>
</feature>
<gene>
    <name evidence="3" type="ORF">HPHI1048_LOCUS1491</name>
</gene>
<dbReference type="AlphaFoldDB" id="A0A7S0DWR5"/>
<dbReference type="EMBL" id="HBEO01002065">
    <property type="protein sequence ID" value="CAD8467648.1"/>
    <property type="molecule type" value="Transcribed_RNA"/>
</dbReference>
<name>A0A7S0DWR5_9CRYP</name>
<reference evidence="3" key="1">
    <citation type="submission" date="2021-01" db="EMBL/GenBank/DDBJ databases">
        <authorList>
            <person name="Corre E."/>
            <person name="Pelletier E."/>
            <person name="Niang G."/>
            <person name="Scheremetjew M."/>
            <person name="Finn R."/>
            <person name="Kale V."/>
            <person name="Holt S."/>
            <person name="Cochrane G."/>
            <person name="Meng A."/>
            <person name="Brown T."/>
            <person name="Cohen L."/>
        </authorList>
    </citation>
    <scope>NUCLEOTIDE SEQUENCE</scope>
    <source>
        <strain evidence="3">CCMP325</strain>
    </source>
</reference>